<dbReference type="AlphaFoldDB" id="A0A6H0ZP16"/>
<gene>
    <name evidence="1" type="ORF">FOB41_15110</name>
</gene>
<organism evidence="1 2">
    <name type="scientific">Agrobacterium pusense</name>
    <dbReference type="NCBI Taxonomy" id="648995"/>
    <lineage>
        <taxon>Bacteria</taxon>
        <taxon>Pseudomonadati</taxon>
        <taxon>Pseudomonadota</taxon>
        <taxon>Alphaproteobacteria</taxon>
        <taxon>Hyphomicrobiales</taxon>
        <taxon>Rhizobiaceae</taxon>
        <taxon>Rhizobium/Agrobacterium group</taxon>
        <taxon>Agrobacterium</taxon>
    </lineage>
</organism>
<sequence>MTQTFKFDVAQKPVGPGLHSYEAIDRANGKRIDMPKGGTEGIENLVGSYPEIQAYLEAEYGVKTDLSYRSGINVMERRDDGVTWSIPRAEDGILVIVYDINRTVWSIG</sequence>
<accession>A0A6H0ZP16</accession>
<dbReference type="Proteomes" id="UP000500870">
    <property type="component" value="Chromosome 1"/>
</dbReference>
<evidence type="ECO:0000313" key="1">
    <source>
        <dbReference type="EMBL" id="QIX22379.1"/>
    </source>
</evidence>
<name>A0A6H0ZP16_9HYPH</name>
<dbReference type="RefSeq" id="WP_112416756.1">
    <property type="nucleotide sequence ID" value="NZ_CP050898.1"/>
</dbReference>
<dbReference type="EMBL" id="CP050898">
    <property type="protein sequence ID" value="QIX22379.1"/>
    <property type="molecule type" value="Genomic_DNA"/>
</dbReference>
<proteinExistence type="predicted"/>
<protein>
    <submittedName>
        <fullName evidence="1">Uncharacterized protein</fullName>
    </submittedName>
</protein>
<evidence type="ECO:0000313" key="2">
    <source>
        <dbReference type="Proteomes" id="UP000500870"/>
    </source>
</evidence>
<reference evidence="1 2" key="1">
    <citation type="submission" date="2020-04" db="EMBL/GenBank/DDBJ databases">
        <title>FDA dAtabase for Regulatory Grade micrObial Sequences (FDA-ARGOS): Supporting development and validation of Infectious Disease Dx tests.</title>
        <authorList>
            <person name="Sciortino C."/>
            <person name="Tallon L."/>
            <person name="Sadzewicz L."/>
            <person name="Vavikolanu K."/>
            <person name="Mehta A."/>
            <person name="Aluvathingal J."/>
            <person name="Nadendla S."/>
            <person name="Nandy P."/>
            <person name="Geyer C."/>
            <person name="Yan Y."/>
            <person name="Sichtig H."/>
        </authorList>
    </citation>
    <scope>NUCLEOTIDE SEQUENCE [LARGE SCALE GENOMIC DNA]</scope>
    <source>
        <strain evidence="1 2">FDAARGOS_633</strain>
    </source>
</reference>